<evidence type="ECO:0000313" key="3">
    <source>
        <dbReference type="Proteomes" id="UP000824998"/>
    </source>
</evidence>
<accession>A0A9P8C2U0</accession>
<proteinExistence type="predicted"/>
<name>A0A9P8C2U0_9HELO</name>
<evidence type="ECO:0000256" key="1">
    <source>
        <dbReference type="SAM" id="MobiDB-lite"/>
    </source>
</evidence>
<dbReference type="Proteomes" id="UP000824998">
    <property type="component" value="Unassembled WGS sequence"/>
</dbReference>
<sequence length="209" mass="22284">MSHPDLTRISVLTGTCPHKYPYGESRLAWLHDRPSVGAGDAKAALAWATRNSHVTLPDQSAQGGMAKDVCRLRLCSTTRRVLQEFKQEQLAIGAGESAGGTAGAVGSRLPSVRLGEMDIMDMGSGAGVYPHPLRRGGEVEERGMGWGKGKGKGDSDLMEGDGWHSKGRFWFDGGDGLAGEDPGAKGSLVLRPDPVRRPYSSLRMPLTEA</sequence>
<gene>
    <name evidence="2" type="ORF">BJ875DRAFT_443692</name>
</gene>
<organism evidence="2 3">
    <name type="scientific">Amylocarpus encephaloides</name>
    <dbReference type="NCBI Taxonomy" id="45428"/>
    <lineage>
        <taxon>Eukaryota</taxon>
        <taxon>Fungi</taxon>
        <taxon>Dikarya</taxon>
        <taxon>Ascomycota</taxon>
        <taxon>Pezizomycotina</taxon>
        <taxon>Leotiomycetes</taxon>
        <taxon>Helotiales</taxon>
        <taxon>Helotiales incertae sedis</taxon>
        <taxon>Amylocarpus</taxon>
    </lineage>
</organism>
<dbReference type="EMBL" id="MU251577">
    <property type="protein sequence ID" value="KAG9231868.1"/>
    <property type="molecule type" value="Genomic_DNA"/>
</dbReference>
<dbReference type="AlphaFoldDB" id="A0A9P8C2U0"/>
<evidence type="ECO:0000313" key="2">
    <source>
        <dbReference type="EMBL" id="KAG9231868.1"/>
    </source>
</evidence>
<keyword evidence="3" id="KW-1185">Reference proteome</keyword>
<reference evidence="2" key="1">
    <citation type="journal article" date="2021" name="IMA Fungus">
        <title>Genomic characterization of three marine fungi, including Emericellopsis atlantica sp. nov. with signatures of a generalist lifestyle and marine biomass degradation.</title>
        <authorList>
            <person name="Hagestad O.C."/>
            <person name="Hou L."/>
            <person name="Andersen J.H."/>
            <person name="Hansen E.H."/>
            <person name="Altermark B."/>
            <person name="Li C."/>
            <person name="Kuhnert E."/>
            <person name="Cox R.J."/>
            <person name="Crous P.W."/>
            <person name="Spatafora J.W."/>
            <person name="Lail K."/>
            <person name="Amirebrahimi M."/>
            <person name="Lipzen A."/>
            <person name="Pangilinan J."/>
            <person name="Andreopoulos W."/>
            <person name="Hayes R.D."/>
            <person name="Ng V."/>
            <person name="Grigoriev I.V."/>
            <person name="Jackson S.A."/>
            <person name="Sutton T.D.S."/>
            <person name="Dobson A.D.W."/>
            <person name="Rama T."/>
        </authorList>
    </citation>
    <scope>NUCLEOTIDE SEQUENCE</scope>
    <source>
        <strain evidence="2">TRa018bII</strain>
    </source>
</reference>
<feature type="region of interest" description="Disordered" evidence="1">
    <location>
        <begin position="181"/>
        <end position="209"/>
    </location>
</feature>
<comment type="caution">
    <text evidence="2">The sequence shown here is derived from an EMBL/GenBank/DDBJ whole genome shotgun (WGS) entry which is preliminary data.</text>
</comment>
<protein>
    <submittedName>
        <fullName evidence="2">Uncharacterized protein</fullName>
    </submittedName>
</protein>